<organism evidence="1 2">
    <name type="scientific">Ditylenchus dipsaci</name>
    <dbReference type="NCBI Taxonomy" id="166011"/>
    <lineage>
        <taxon>Eukaryota</taxon>
        <taxon>Metazoa</taxon>
        <taxon>Ecdysozoa</taxon>
        <taxon>Nematoda</taxon>
        <taxon>Chromadorea</taxon>
        <taxon>Rhabditida</taxon>
        <taxon>Tylenchina</taxon>
        <taxon>Tylenchomorpha</taxon>
        <taxon>Sphaerularioidea</taxon>
        <taxon>Anguinidae</taxon>
        <taxon>Anguininae</taxon>
        <taxon>Ditylenchus</taxon>
    </lineage>
</organism>
<dbReference type="AlphaFoldDB" id="A0A915D2H4"/>
<dbReference type="Proteomes" id="UP000887574">
    <property type="component" value="Unplaced"/>
</dbReference>
<accession>A0A915D2H4</accession>
<sequence>MRSMQLLDSRRGWNTPSLFSSAMDDYVELDTIPARKTSQRPIAAVAPLNAFEYQQRKVSAVQLATPAQHQPLNTAQQYESEIDYVSICPQSTKALEKLSSNRGVPPPMLKKSNSVSALNRRYSAGTNNSTKHRQQIEDDTLRHLPPLQPVVLT</sequence>
<evidence type="ECO:0000313" key="1">
    <source>
        <dbReference type="Proteomes" id="UP000887574"/>
    </source>
</evidence>
<protein>
    <submittedName>
        <fullName evidence="2">Uncharacterized protein</fullName>
    </submittedName>
</protein>
<reference evidence="2" key="1">
    <citation type="submission" date="2022-11" db="UniProtKB">
        <authorList>
            <consortium name="WormBaseParasite"/>
        </authorList>
    </citation>
    <scope>IDENTIFICATION</scope>
</reference>
<evidence type="ECO:0000313" key="2">
    <source>
        <dbReference type="WBParaSite" id="jg1522"/>
    </source>
</evidence>
<keyword evidence="1" id="KW-1185">Reference proteome</keyword>
<proteinExistence type="predicted"/>
<name>A0A915D2H4_9BILA</name>
<dbReference type="WBParaSite" id="jg1522">
    <property type="protein sequence ID" value="jg1522"/>
    <property type="gene ID" value="jg1522"/>
</dbReference>